<organism evidence="1 2">
    <name type="scientific">Oldenlandia corymbosa var. corymbosa</name>
    <dbReference type="NCBI Taxonomy" id="529605"/>
    <lineage>
        <taxon>Eukaryota</taxon>
        <taxon>Viridiplantae</taxon>
        <taxon>Streptophyta</taxon>
        <taxon>Embryophyta</taxon>
        <taxon>Tracheophyta</taxon>
        <taxon>Spermatophyta</taxon>
        <taxon>Magnoliopsida</taxon>
        <taxon>eudicotyledons</taxon>
        <taxon>Gunneridae</taxon>
        <taxon>Pentapetalae</taxon>
        <taxon>asterids</taxon>
        <taxon>lamiids</taxon>
        <taxon>Gentianales</taxon>
        <taxon>Rubiaceae</taxon>
        <taxon>Rubioideae</taxon>
        <taxon>Spermacoceae</taxon>
        <taxon>Hedyotis-Oldenlandia complex</taxon>
        <taxon>Oldenlandia</taxon>
    </lineage>
</organism>
<name>A0AAV1DRZ1_OLDCO</name>
<protein>
    <submittedName>
        <fullName evidence="1">OLC1v1010697C1</fullName>
    </submittedName>
</protein>
<dbReference type="Proteomes" id="UP001161247">
    <property type="component" value="Chromosome 6"/>
</dbReference>
<dbReference type="AlphaFoldDB" id="A0AAV1DRZ1"/>
<evidence type="ECO:0000313" key="2">
    <source>
        <dbReference type="Proteomes" id="UP001161247"/>
    </source>
</evidence>
<dbReference type="PANTHER" id="PTHR33702:SF16">
    <property type="match status" value="1"/>
</dbReference>
<dbReference type="PANTHER" id="PTHR33702">
    <property type="entry name" value="BNAA09G40010D PROTEIN"/>
    <property type="match status" value="1"/>
</dbReference>
<accession>A0AAV1DRZ1</accession>
<dbReference type="EMBL" id="OX459123">
    <property type="protein sequence ID" value="CAI9110636.1"/>
    <property type="molecule type" value="Genomic_DNA"/>
</dbReference>
<evidence type="ECO:0000313" key="1">
    <source>
        <dbReference type="EMBL" id="CAI9110636.1"/>
    </source>
</evidence>
<keyword evidence="2" id="KW-1185">Reference proteome</keyword>
<sequence>MALLSVPFQGSWKRQWRKRKYQRLSPSRKTLQVVKLGGGKKEKRGWKIRSIPKLRFKFLSPLKLWRKIKTGYMDMMLRLAGKTGALNGTGTSVYGGRRIPQARKVSLAYKEQEFENRIVYEIYKSLVASMELNPR</sequence>
<gene>
    <name evidence="1" type="ORF">OLC1_LOCUS18240</name>
</gene>
<reference evidence="1" key="1">
    <citation type="submission" date="2023-03" db="EMBL/GenBank/DDBJ databases">
        <authorList>
            <person name="Julca I."/>
        </authorList>
    </citation>
    <scope>NUCLEOTIDE SEQUENCE</scope>
</reference>
<proteinExistence type="predicted"/>